<dbReference type="Gene3D" id="2.60.300.12">
    <property type="entry name" value="HesB-like domain"/>
    <property type="match status" value="1"/>
</dbReference>
<gene>
    <name evidence="9" type="ordered locus">Hoch_3886</name>
</gene>
<dbReference type="eggNOG" id="COG0316">
    <property type="taxonomic scope" value="Bacteria"/>
</dbReference>
<dbReference type="InterPro" id="IPR004480">
    <property type="entry name" value="Monothiol_GRX-rel"/>
</dbReference>
<dbReference type="STRING" id="502025.Hoch_3886"/>
<dbReference type="AlphaFoldDB" id="D0LZC3"/>
<evidence type="ECO:0000256" key="7">
    <source>
        <dbReference type="ARBA" id="ARBA00070454"/>
    </source>
</evidence>
<sequence length="308" mass="33919">MSLDQGLKQRIESIIASDQVVLFMKGNRSFPQCGFSSTVVQILNSMVPNYTTVNVLADPEVRQGIKEFSDWPTIPQLYVEGEFVGGCDIVREMFENGELARLLGSQEVEAPTITITDAAAAALKSALSAEGGEGDVIHLAVDARFQHNLDLGPKTEHGIEVASNGVLLEVNRMSARLADGLTIDFVEEGLQRGFRMDNPNRPPEVVELSPAELKAKLDAGEIKELIDVRSPEERKTAQIADSRLLDDATMQQLTQLDVDTPLAFYCHRGQRSKAAAEHFRDRGFRKVYNLSGGIDAWSTEVDSDVPRY</sequence>
<accession>D0LZC3</accession>
<dbReference type="SUPFAM" id="SSF52821">
    <property type="entry name" value="Rhodanese/Cell cycle control phosphatase"/>
    <property type="match status" value="1"/>
</dbReference>
<dbReference type="Pfam" id="PF01521">
    <property type="entry name" value="Fe-S_biosyn"/>
    <property type="match status" value="1"/>
</dbReference>
<keyword evidence="10" id="KW-1185">Reference proteome</keyword>
<dbReference type="KEGG" id="hoh:Hoch_3886"/>
<dbReference type="InterPro" id="IPR001763">
    <property type="entry name" value="Rhodanese-like_dom"/>
</dbReference>
<evidence type="ECO:0000256" key="6">
    <source>
        <dbReference type="ARBA" id="ARBA00023284"/>
    </source>
</evidence>
<dbReference type="EMBL" id="CP001804">
    <property type="protein sequence ID" value="ACY16385.1"/>
    <property type="molecule type" value="Genomic_DNA"/>
</dbReference>
<dbReference type="Proteomes" id="UP000001880">
    <property type="component" value="Chromosome"/>
</dbReference>
<evidence type="ECO:0000256" key="5">
    <source>
        <dbReference type="ARBA" id="ARBA00023014"/>
    </source>
</evidence>
<dbReference type="PROSITE" id="PS51354">
    <property type="entry name" value="GLUTAREDOXIN_2"/>
    <property type="match status" value="1"/>
</dbReference>
<dbReference type="Gene3D" id="3.40.30.10">
    <property type="entry name" value="Glutaredoxin"/>
    <property type="match status" value="1"/>
</dbReference>
<dbReference type="GO" id="GO:0046872">
    <property type="term" value="F:metal ion binding"/>
    <property type="evidence" value="ECO:0007669"/>
    <property type="project" value="UniProtKB-KW"/>
</dbReference>
<dbReference type="PROSITE" id="PS50206">
    <property type="entry name" value="RHODANESE_3"/>
    <property type="match status" value="1"/>
</dbReference>
<evidence type="ECO:0000313" key="9">
    <source>
        <dbReference type="EMBL" id="ACY16385.1"/>
    </source>
</evidence>
<comment type="similarity">
    <text evidence="1">Belongs to the glutaredoxin family. Monothiol subfamily.</text>
</comment>
<dbReference type="SMART" id="SM00450">
    <property type="entry name" value="RHOD"/>
    <property type="match status" value="1"/>
</dbReference>
<protein>
    <recommendedName>
        <fullName evidence="7">Probable monothiol glutaredoxin 2</fullName>
    </recommendedName>
</protein>
<dbReference type="PANTHER" id="PTHR10293:SF72">
    <property type="entry name" value="MONOTHIOL GLUTAREDOXIN-S14, CHLOROPLASTIC"/>
    <property type="match status" value="1"/>
</dbReference>
<dbReference type="SUPFAM" id="SSF89360">
    <property type="entry name" value="HesB-like domain"/>
    <property type="match status" value="1"/>
</dbReference>
<dbReference type="HOGENOM" id="CLU_903000_0_0_7"/>
<evidence type="ECO:0000256" key="2">
    <source>
        <dbReference type="ARBA" id="ARBA00022714"/>
    </source>
</evidence>
<dbReference type="InterPro" id="IPR036249">
    <property type="entry name" value="Thioredoxin-like_sf"/>
</dbReference>
<dbReference type="FunFam" id="3.40.30.10:FF:000005">
    <property type="entry name" value="Glutaredoxin 5"/>
    <property type="match status" value="1"/>
</dbReference>
<dbReference type="SUPFAM" id="SSF52833">
    <property type="entry name" value="Thioredoxin-like"/>
    <property type="match status" value="1"/>
</dbReference>
<evidence type="ECO:0000259" key="8">
    <source>
        <dbReference type="PROSITE" id="PS50206"/>
    </source>
</evidence>
<dbReference type="eggNOG" id="COG0607">
    <property type="taxonomic scope" value="Bacteria"/>
</dbReference>
<evidence type="ECO:0000313" key="10">
    <source>
        <dbReference type="Proteomes" id="UP000001880"/>
    </source>
</evidence>
<dbReference type="CDD" id="cd00158">
    <property type="entry name" value="RHOD"/>
    <property type="match status" value="1"/>
</dbReference>
<keyword evidence="5" id="KW-0411">Iron-sulfur</keyword>
<dbReference type="InterPro" id="IPR002109">
    <property type="entry name" value="Glutaredoxin"/>
</dbReference>
<dbReference type="NCBIfam" id="TIGR00365">
    <property type="entry name" value="Grx4 family monothiol glutaredoxin"/>
    <property type="match status" value="1"/>
</dbReference>
<dbReference type="Pfam" id="PF00581">
    <property type="entry name" value="Rhodanese"/>
    <property type="match status" value="1"/>
</dbReference>
<keyword evidence="4" id="KW-0408">Iron</keyword>
<dbReference type="eggNOG" id="COG0278">
    <property type="taxonomic scope" value="Bacteria"/>
</dbReference>
<keyword evidence="3" id="KW-0479">Metal-binding</keyword>
<dbReference type="Pfam" id="PF00462">
    <property type="entry name" value="Glutaredoxin"/>
    <property type="match status" value="1"/>
</dbReference>
<proteinExistence type="inferred from homology"/>
<dbReference type="PANTHER" id="PTHR10293">
    <property type="entry name" value="GLUTAREDOXIN FAMILY MEMBER"/>
    <property type="match status" value="1"/>
</dbReference>
<keyword evidence="6" id="KW-0676">Redox-active center</keyword>
<keyword evidence="2" id="KW-0001">2Fe-2S</keyword>
<dbReference type="RefSeq" id="WP_012828984.1">
    <property type="nucleotide sequence ID" value="NC_013440.1"/>
</dbReference>
<name>D0LZC3_HALO1</name>
<reference evidence="9 10" key="1">
    <citation type="journal article" date="2010" name="Stand. Genomic Sci.">
        <title>Complete genome sequence of Haliangium ochraceum type strain (SMP-2).</title>
        <authorList>
            <consortium name="US DOE Joint Genome Institute (JGI-PGF)"/>
            <person name="Ivanova N."/>
            <person name="Daum C."/>
            <person name="Lang E."/>
            <person name="Abt B."/>
            <person name="Kopitz M."/>
            <person name="Saunders E."/>
            <person name="Lapidus A."/>
            <person name="Lucas S."/>
            <person name="Glavina Del Rio T."/>
            <person name="Nolan M."/>
            <person name="Tice H."/>
            <person name="Copeland A."/>
            <person name="Cheng J.F."/>
            <person name="Chen F."/>
            <person name="Bruce D."/>
            <person name="Goodwin L."/>
            <person name="Pitluck S."/>
            <person name="Mavromatis K."/>
            <person name="Pati A."/>
            <person name="Mikhailova N."/>
            <person name="Chen A."/>
            <person name="Palaniappan K."/>
            <person name="Land M."/>
            <person name="Hauser L."/>
            <person name="Chang Y.J."/>
            <person name="Jeffries C.D."/>
            <person name="Detter J.C."/>
            <person name="Brettin T."/>
            <person name="Rohde M."/>
            <person name="Goker M."/>
            <person name="Bristow J."/>
            <person name="Markowitz V."/>
            <person name="Eisen J.A."/>
            <person name="Hugenholtz P."/>
            <person name="Kyrpides N.C."/>
            <person name="Klenk H.P."/>
        </authorList>
    </citation>
    <scope>NUCLEOTIDE SEQUENCE [LARGE SCALE GENOMIC DNA]</scope>
    <source>
        <strain evidence="10">DSM 14365 / CIP 107738 / JCM 11303 / AJ 13395 / SMP-2</strain>
    </source>
</reference>
<dbReference type="InterPro" id="IPR035903">
    <property type="entry name" value="HesB-like_dom_sf"/>
</dbReference>
<evidence type="ECO:0000256" key="1">
    <source>
        <dbReference type="ARBA" id="ARBA00009630"/>
    </source>
</evidence>
<dbReference type="GO" id="GO:0051537">
    <property type="term" value="F:2 iron, 2 sulfur cluster binding"/>
    <property type="evidence" value="ECO:0007669"/>
    <property type="project" value="UniProtKB-KW"/>
</dbReference>
<dbReference type="Gene3D" id="3.40.250.10">
    <property type="entry name" value="Rhodanese-like domain"/>
    <property type="match status" value="1"/>
</dbReference>
<dbReference type="OrthoDB" id="285281at2"/>
<evidence type="ECO:0000256" key="3">
    <source>
        <dbReference type="ARBA" id="ARBA00022723"/>
    </source>
</evidence>
<dbReference type="InterPro" id="IPR000361">
    <property type="entry name" value="ATAP_core_dom"/>
</dbReference>
<evidence type="ECO:0000256" key="4">
    <source>
        <dbReference type="ARBA" id="ARBA00023004"/>
    </source>
</evidence>
<dbReference type="InterPro" id="IPR036873">
    <property type="entry name" value="Rhodanese-like_dom_sf"/>
</dbReference>
<feature type="domain" description="Rhodanese" evidence="8">
    <location>
        <begin position="225"/>
        <end position="306"/>
    </location>
</feature>
<organism evidence="9 10">
    <name type="scientific">Haliangium ochraceum (strain DSM 14365 / JCM 11303 / SMP-2)</name>
    <dbReference type="NCBI Taxonomy" id="502025"/>
    <lineage>
        <taxon>Bacteria</taxon>
        <taxon>Pseudomonadati</taxon>
        <taxon>Myxococcota</taxon>
        <taxon>Polyangia</taxon>
        <taxon>Haliangiales</taxon>
        <taxon>Kofleriaceae</taxon>
        <taxon>Haliangium</taxon>
    </lineage>
</organism>
<dbReference type="InterPro" id="IPR033658">
    <property type="entry name" value="GRX_PICOT-like"/>
</dbReference>
<dbReference type="CDD" id="cd03028">
    <property type="entry name" value="GRX_PICOT_like"/>
    <property type="match status" value="1"/>
</dbReference>